<dbReference type="AlphaFoldDB" id="A0A7W2AR43"/>
<evidence type="ECO:0000313" key="2">
    <source>
        <dbReference type="EMBL" id="MBA4601942.1"/>
    </source>
</evidence>
<keyword evidence="1" id="KW-0812">Transmembrane</keyword>
<sequence length="71" mass="7865">MAVLKGYRDIGGSSNEKNNYVFLLIMATLFFASFTIWGKSLMEYAPLIGWTGAAISLLLAIVLFIMNKKSN</sequence>
<organism evidence="2 3">
    <name type="scientific">Thermoactinomyces mirandus</name>
    <dbReference type="NCBI Taxonomy" id="2756294"/>
    <lineage>
        <taxon>Bacteria</taxon>
        <taxon>Bacillati</taxon>
        <taxon>Bacillota</taxon>
        <taxon>Bacilli</taxon>
        <taxon>Bacillales</taxon>
        <taxon>Thermoactinomycetaceae</taxon>
        <taxon>Thermoactinomyces</taxon>
    </lineage>
</organism>
<dbReference type="RefSeq" id="WP_181738955.1">
    <property type="nucleotide sequence ID" value="NZ_JACEOL010000020.1"/>
</dbReference>
<proteinExistence type="predicted"/>
<evidence type="ECO:0000313" key="3">
    <source>
        <dbReference type="Proteomes" id="UP000538292"/>
    </source>
</evidence>
<feature type="transmembrane region" description="Helical" evidence="1">
    <location>
        <begin position="44"/>
        <end position="66"/>
    </location>
</feature>
<accession>A0A7W2AR43</accession>
<keyword evidence="3" id="KW-1185">Reference proteome</keyword>
<name>A0A7W2AR43_9BACL</name>
<evidence type="ECO:0000256" key="1">
    <source>
        <dbReference type="SAM" id="Phobius"/>
    </source>
</evidence>
<comment type="caution">
    <text evidence="2">The sequence shown here is derived from an EMBL/GenBank/DDBJ whole genome shotgun (WGS) entry which is preliminary data.</text>
</comment>
<gene>
    <name evidence="2" type="ORF">H2C83_06345</name>
</gene>
<dbReference type="EMBL" id="JACEOL010000020">
    <property type="protein sequence ID" value="MBA4601942.1"/>
    <property type="molecule type" value="Genomic_DNA"/>
</dbReference>
<dbReference type="Proteomes" id="UP000538292">
    <property type="component" value="Unassembled WGS sequence"/>
</dbReference>
<keyword evidence="1" id="KW-0472">Membrane</keyword>
<reference evidence="2 3" key="1">
    <citation type="submission" date="2020-07" db="EMBL/GenBank/DDBJ databases">
        <title>Thermoactinomyces phylogeny.</title>
        <authorList>
            <person name="Dunlap C."/>
        </authorList>
    </citation>
    <scope>NUCLEOTIDE SEQUENCE [LARGE SCALE GENOMIC DNA]</scope>
    <source>
        <strain evidence="2 3">AMNI-1</strain>
    </source>
</reference>
<keyword evidence="1" id="KW-1133">Transmembrane helix</keyword>
<feature type="transmembrane region" description="Helical" evidence="1">
    <location>
        <begin position="20"/>
        <end position="38"/>
    </location>
</feature>
<protein>
    <submittedName>
        <fullName evidence="2">Uncharacterized protein</fullName>
    </submittedName>
</protein>